<evidence type="ECO:0000313" key="3">
    <source>
        <dbReference type="Proteomes" id="UP000601522"/>
    </source>
</evidence>
<dbReference type="AlphaFoldDB" id="A0A926EWW5"/>
<dbReference type="PANTHER" id="PTHR43415:SF3">
    <property type="entry name" value="GNAT-FAMILY ACETYLTRANSFERASE"/>
    <property type="match status" value="1"/>
</dbReference>
<dbReference type="GO" id="GO:0016747">
    <property type="term" value="F:acyltransferase activity, transferring groups other than amino-acyl groups"/>
    <property type="evidence" value="ECO:0007669"/>
    <property type="project" value="InterPro"/>
</dbReference>
<dbReference type="InterPro" id="IPR000182">
    <property type="entry name" value="GNAT_dom"/>
</dbReference>
<accession>A0A926EWW5</accession>
<proteinExistence type="predicted"/>
<protein>
    <submittedName>
        <fullName evidence="2">GNAT family N-acetyltransferase</fullName>
    </submittedName>
</protein>
<dbReference type="EMBL" id="JACRTK010000004">
    <property type="protein sequence ID" value="MBC8591363.1"/>
    <property type="molecule type" value="Genomic_DNA"/>
</dbReference>
<dbReference type="Gene3D" id="3.40.630.30">
    <property type="match status" value="1"/>
</dbReference>
<evidence type="ECO:0000259" key="1">
    <source>
        <dbReference type="PROSITE" id="PS51186"/>
    </source>
</evidence>
<dbReference type="RefSeq" id="WP_249324230.1">
    <property type="nucleotide sequence ID" value="NZ_JACRTK010000004.1"/>
</dbReference>
<dbReference type="InterPro" id="IPR016181">
    <property type="entry name" value="Acyl_CoA_acyltransferase"/>
</dbReference>
<dbReference type="Pfam" id="PF13302">
    <property type="entry name" value="Acetyltransf_3"/>
    <property type="match status" value="1"/>
</dbReference>
<sequence length="180" mass="21093">MYRLTGERIILREYRREDLVHMRKWVNDYDITKYLSNLFLYPHSISDTENFLNAMIEGNSNMKGFIIAHKGTEEYIGQLDLIKIDWLNRVGTIGIVIGTKENLGKGYGTEAIKLLQGFAFNELNLNKLELEVRDYNKRAISCYKKCGFIEEGIIRENYYIDGKYTDTIRMGVLKKEWKSV</sequence>
<comment type="caution">
    <text evidence="2">The sequence shown here is derived from an EMBL/GenBank/DDBJ whole genome shotgun (WGS) entry which is preliminary data.</text>
</comment>
<dbReference type="Proteomes" id="UP000601522">
    <property type="component" value="Unassembled WGS sequence"/>
</dbReference>
<dbReference type="PANTHER" id="PTHR43415">
    <property type="entry name" value="SPERMIDINE N(1)-ACETYLTRANSFERASE"/>
    <property type="match status" value="1"/>
</dbReference>
<feature type="domain" description="N-acetyltransferase" evidence="1">
    <location>
        <begin position="9"/>
        <end position="175"/>
    </location>
</feature>
<name>A0A926EWW5_9FIRM</name>
<keyword evidence="3" id="KW-1185">Reference proteome</keyword>
<dbReference type="SUPFAM" id="SSF55729">
    <property type="entry name" value="Acyl-CoA N-acyltransferases (Nat)"/>
    <property type="match status" value="1"/>
</dbReference>
<dbReference type="PROSITE" id="PS51186">
    <property type="entry name" value="GNAT"/>
    <property type="match status" value="1"/>
</dbReference>
<reference evidence="2 3" key="1">
    <citation type="submission" date="2020-08" db="EMBL/GenBank/DDBJ databases">
        <title>Genome public.</title>
        <authorList>
            <person name="Liu C."/>
            <person name="Sun Q."/>
        </authorList>
    </citation>
    <scope>NUCLEOTIDE SEQUENCE [LARGE SCALE GENOMIC DNA]</scope>
    <source>
        <strain evidence="2 3">NSJ-26</strain>
    </source>
</reference>
<gene>
    <name evidence="2" type="ORF">H8689_09600</name>
</gene>
<organism evidence="2 3">
    <name type="scientific">Wansuia hejianensis</name>
    <dbReference type="NCBI Taxonomy" id="2763667"/>
    <lineage>
        <taxon>Bacteria</taxon>
        <taxon>Bacillati</taxon>
        <taxon>Bacillota</taxon>
        <taxon>Clostridia</taxon>
        <taxon>Lachnospirales</taxon>
        <taxon>Lachnospiraceae</taxon>
        <taxon>Wansuia</taxon>
    </lineage>
</organism>
<evidence type="ECO:0000313" key="2">
    <source>
        <dbReference type="EMBL" id="MBC8591363.1"/>
    </source>
</evidence>